<dbReference type="SMART" id="SM00128">
    <property type="entry name" value="IPPc"/>
    <property type="match status" value="1"/>
</dbReference>
<accession>A0A5E8BBU5</accession>
<dbReference type="Proteomes" id="UP000398389">
    <property type="component" value="Unassembled WGS sequence"/>
</dbReference>
<dbReference type="GO" id="GO:0004439">
    <property type="term" value="F:phosphatidylinositol-4,5-bisphosphate 5-phosphatase activity"/>
    <property type="evidence" value="ECO:0007669"/>
    <property type="project" value="TreeGrafter"/>
</dbReference>
<dbReference type="GO" id="GO:0046856">
    <property type="term" value="P:phosphatidylinositol dephosphorylation"/>
    <property type="evidence" value="ECO:0007669"/>
    <property type="project" value="InterPro"/>
</dbReference>
<dbReference type="SUPFAM" id="SSF56219">
    <property type="entry name" value="DNase I-like"/>
    <property type="match status" value="1"/>
</dbReference>
<dbReference type="OrthoDB" id="2248459at2759"/>
<dbReference type="PANTHER" id="PTHR11200">
    <property type="entry name" value="INOSITOL 5-PHOSPHATASE"/>
    <property type="match status" value="1"/>
</dbReference>
<organism evidence="3 4">
    <name type="scientific">Magnusiomyces paraingens</name>
    <dbReference type="NCBI Taxonomy" id="2606893"/>
    <lineage>
        <taxon>Eukaryota</taxon>
        <taxon>Fungi</taxon>
        <taxon>Dikarya</taxon>
        <taxon>Ascomycota</taxon>
        <taxon>Saccharomycotina</taxon>
        <taxon>Dipodascomycetes</taxon>
        <taxon>Dipodascales</taxon>
        <taxon>Dipodascaceae</taxon>
        <taxon>Magnusiomyces</taxon>
    </lineage>
</organism>
<feature type="domain" description="Inositol polyphosphate-related phosphatase" evidence="2">
    <location>
        <begin position="1033"/>
        <end position="1383"/>
    </location>
</feature>
<feature type="region of interest" description="Disordered" evidence="1">
    <location>
        <begin position="164"/>
        <end position="285"/>
    </location>
</feature>
<dbReference type="InterPro" id="IPR046985">
    <property type="entry name" value="IP5"/>
</dbReference>
<feature type="compositionally biased region" description="Low complexity" evidence="1">
    <location>
        <begin position="607"/>
        <end position="618"/>
    </location>
</feature>
<feature type="compositionally biased region" description="Polar residues" evidence="1">
    <location>
        <begin position="407"/>
        <end position="427"/>
    </location>
</feature>
<feature type="compositionally biased region" description="Basic and acidic residues" evidence="1">
    <location>
        <begin position="59"/>
        <end position="69"/>
    </location>
</feature>
<dbReference type="InterPro" id="IPR000300">
    <property type="entry name" value="IPPc"/>
</dbReference>
<feature type="compositionally biased region" description="Low complexity" evidence="1">
    <location>
        <begin position="266"/>
        <end position="276"/>
    </location>
</feature>
<feature type="compositionally biased region" description="Pro residues" evidence="1">
    <location>
        <begin position="326"/>
        <end position="350"/>
    </location>
</feature>
<dbReference type="Pfam" id="PF22669">
    <property type="entry name" value="Exo_endo_phos2"/>
    <property type="match status" value="1"/>
</dbReference>
<feature type="compositionally biased region" description="Low complexity" evidence="1">
    <location>
        <begin position="101"/>
        <end position="111"/>
    </location>
</feature>
<proteinExistence type="predicted"/>
<feature type="compositionally biased region" description="Polar residues" evidence="1">
    <location>
        <begin position="79"/>
        <end position="88"/>
    </location>
</feature>
<feature type="compositionally biased region" description="Low complexity" evidence="1">
    <location>
        <begin position="193"/>
        <end position="205"/>
    </location>
</feature>
<feature type="compositionally biased region" description="Polar residues" evidence="1">
    <location>
        <begin position="670"/>
        <end position="683"/>
    </location>
</feature>
<dbReference type="InterPro" id="IPR015943">
    <property type="entry name" value="WD40/YVTN_repeat-like_dom_sf"/>
</dbReference>
<feature type="compositionally biased region" description="Pro residues" evidence="1">
    <location>
        <begin position="577"/>
        <end position="588"/>
    </location>
</feature>
<evidence type="ECO:0000259" key="2">
    <source>
        <dbReference type="SMART" id="SM00128"/>
    </source>
</evidence>
<evidence type="ECO:0000313" key="3">
    <source>
        <dbReference type="EMBL" id="VVT46877.1"/>
    </source>
</evidence>
<feature type="compositionally biased region" description="Pro residues" evidence="1">
    <location>
        <begin position="255"/>
        <end position="265"/>
    </location>
</feature>
<feature type="compositionally biased region" description="Low complexity" evidence="1">
    <location>
        <begin position="562"/>
        <end position="576"/>
    </location>
</feature>
<dbReference type="InterPro" id="IPR036322">
    <property type="entry name" value="WD40_repeat_dom_sf"/>
</dbReference>
<feature type="region of interest" description="Disordered" evidence="1">
    <location>
        <begin position="1"/>
        <end position="134"/>
    </location>
</feature>
<feature type="compositionally biased region" description="Polar residues" evidence="1">
    <location>
        <begin position="532"/>
        <end position="541"/>
    </location>
</feature>
<reference evidence="3 4" key="1">
    <citation type="submission" date="2019-09" db="EMBL/GenBank/DDBJ databases">
        <authorList>
            <person name="Brejova B."/>
        </authorList>
    </citation>
    <scope>NUCLEOTIDE SEQUENCE [LARGE SCALE GENOMIC DNA]</scope>
</reference>
<dbReference type="SUPFAM" id="SSF50978">
    <property type="entry name" value="WD40 repeat-like"/>
    <property type="match status" value="1"/>
</dbReference>
<dbReference type="RefSeq" id="XP_031852045.1">
    <property type="nucleotide sequence ID" value="XM_031996154.1"/>
</dbReference>
<feature type="region of interest" description="Disordered" evidence="1">
    <location>
        <begin position="320"/>
        <end position="683"/>
    </location>
</feature>
<evidence type="ECO:0000256" key="1">
    <source>
        <dbReference type="SAM" id="MobiDB-lite"/>
    </source>
</evidence>
<dbReference type="EMBL" id="CABVLU010000001">
    <property type="protein sequence ID" value="VVT46877.1"/>
    <property type="molecule type" value="Genomic_DNA"/>
</dbReference>
<name>A0A5E8BBU5_9ASCO</name>
<feature type="compositionally biased region" description="Polar residues" evidence="1">
    <location>
        <begin position="22"/>
        <end position="58"/>
    </location>
</feature>
<dbReference type="Gene3D" id="2.130.10.10">
    <property type="entry name" value="YVTN repeat-like/Quinoprotein amine dehydrogenase"/>
    <property type="match status" value="1"/>
</dbReference>
<feature type="compositionally biased region" description="Polar residues" evidence="1">
    <location>
        <begin position="619"/>
        <end position="633"/>
    </location>
</feature>
<dbReference type="PANTHER" id="PTHR11200:SF240">
    <property type="entry name" value="INOSITOL POLYPHOSPHATE 5-PHOSPHATASE C9G1.10C-RELATED"/>
    <property type="match status" value="1"/>
</dbReference>
<gene>
    <name evidence="3" type="ORF">SAPINGB_P001432</name>
</gene>
<dbReference type="InterPro" id="IPR036691">
    <property type="entry name" value="Endo/exonu/phosph_ase_sf"/>
</dbReference>
<dbReference type="GeneID" id="43580254"/>
<feature type="compositionally biased region" description="Polar residues" evidence="1">
    <location>
        <begin position="207"/>
        <end position="235"/>
    </location>
</feature>
<sequence>MSSTDHSPLPSAMEARNRWEQLAQNNNSHQFSENSAAPEIVSSNVDSGSHSAGTSALSESRRGTEKPSIRDMSGLTPVAGNSGSSPVKTTAIAKLNTTINTPSIPSGSSTLLPPPTRPQSAQHGHSPSVTIRSISGPPVDLALSTPSASTLSSTYSSTVSLQSLAASKPNKPRPIVAKKPAHLTISQRQLSDSGSGAAVAVPGAARNVTTAVPSPQKPLKSSSAVQTSTHALSTSPTKPPPAALARPLNPSITYPSPPALPPPLPKQQKQQQYQVQPDEEDSVDEVTTVVSVTINPTTNRPVSGPAPSQQTLAPKFETLSIKTGTKPPPPIKAPPAFDPTAFQPPPPLPPALDNRSSSVPPPVLRKSTPTGTHPKQQQPTTSPATSAQLNIPRPPPSRPVTPVNPAFAQSTPHIPYQTTTSNVSTSPPRRHLSGGDVLDPKQAPPTPSSSMPDPSMFPPPPRHFTLTQASPNEHTHTSIHVHKRAISAFQSDKLMPLPLGSGHHQHAPPPPPPPTRKLRSSSSHANLEGYVNGSSPSTSPMEFNGQGYFAPVPAKVSSTPASLPVSSPTPISVTSPLPDPASFPPPPQRGDYFSQSSGIGRRISDTPVSPGGVPAPSSLQSLGSTNTSTSSFTLVPPPRRTTLASTTSTGSTAHDDDSAYDSDDNGPAGVSSQETVESVDWSQSNRRAPIFGGPIHELPIKGKVDALGFCGTIACISSSSVTNAIDILTGERIWGISHSETRVTAICFKPAQDPNLRGRLVWLGTRDGHLWEADIYNSSGDVTHKRTNVHMSPIVGIHAVGDTIWTISDDGKICVWESYINDVPKVYRMTPYFKALCVVSPGDQVWIGRNRQITAYHPSLSQGDAFQVTNRPILCPALPSGKTSAGSDFTCAAYLKKYPDWVFFGHEDGVISVVSRSRAAVVDSVTLCVNKISSLTGVGTHLWIGTSGGTMYVAEIGSRPWRIVKEWRAHDSSVRGIVSNEASFFSSPEMRHMPVVSFSGSNEQGVLIWDGLLKADWIENDMQDHDAEFCSFDNMRLLYMTWNAGAAKTSDLDRTTHDRLFLNNAFNRACDPNDGPEIITFGFQELVDLENKSLTAKTMFSKRNKKERDQKVATSTHISPQYKDWQDRLGYELVEYFGENYSLVHSSNMVGLFTCVFVKALHAHRLHSIKSGKTKTGLGGLHGNKGGIAVRMMVDDSTICLVNCHLAAGQNHVMHRNRDIETILYTPMLGTDDNAKYKGRGVFVNGGDGTMILDHEFCFFAGDMNYRINLHRPTAISMIVDGDLTRLLESDQLLTQLKRNPGHRLHAFHEPTITFAPTYKFDVGTDNYDTSEKKRVPAWCDRIYYRSRNDDRVEPSCYISLAARVSDHKPVLGMYKLKVKTIDSARRNDVYQQSLDRWQKHLTTVVEELAQYYS</sequence>
<protein>
    <recommendedName>
        <fullName evidence="2">Inositol polyphosphate-related phosphatase domain-containing protein</fullName>
    </recommendedName>
</protein>
<feature type="compositionally biased region" description="Polar residues" evidence="1">
    <location>
        <begin position="367"/>
        <end position="389"/>
    </location>
</feature>
<evidence type="ECO:0000313" key="4">
    <source>
        <dbReference type="Proteomes" id="UP000398389"/>
    </source>
</evidence>
<feature type="compositionally biased region" description="Polar residues" evidence="1">
    <location>
        <begin position="121"/>
        <end position="133"/>
    </location>
</feature>
<feature type="compositionally biased region" description="Low complexity" evidence="1">
    <location>
        <begin position="641"/>
        <end position="652"/>
    </location>
</feature>
<keyword evidence="4" id="KW-1185">Reference proteome</keyword>
<dbReference type="Gene3D" id="3.60.10.10">
    <property type="entry name" value="Endonuclease/exonuclease/phosphatase"/>
    <property type="match status" value="1"/>
</dbReference>